<dbReference type="Gene3D" id="3.40.47.10">
    <property type="match status" value="1"/>
</dbReference>
<comment type="function">
    <text evidence="12">Catalyzes the condensation reaction of fatty acid synthesis by the addition to an acyl acceptor of two carbons from malonyl-ACP. Catalyzes the first condensation reaction which initiates fatty acid synthesis and may therefore play a role in governing the total rate of fatty acid production. Possesses both acetoacetyl-ACP synthase and acetyl transacylase activities. Its substrate specificity determines the biosynthesis of branched-chain and/or straight-chain of fatty acids.</text>
</comment>
<keyword evidence="9 12" id="KW-0275">Fatty acid biosynthesis</keyword>
<evidence type="ECO:0000256" key="6">
    <source>
        <dbReference type="ARBA" id="ARBA00022679"/>
    </source>
</evidence>
<dbReference type="GO" id="GO:0033818">
    <property type="term" value="F:beta-ketoacyl-acyl-carrier-protein synthase III activity"/>
    <property type="evidence" value="ECO:0007669"/>
    <property type="project" value="UniProtKB-UniRule"/>
</dbReference>
<keyword evidence="12" id="KW-0511">Multifunctional enzyme</keyword>
<dbReference type="PANTHER" id="PTHR34069">
    <property type="entry name" value="3-OXOACYL-[ACYL-CARRIER-PROTEIN] SYNTHASE 3"/>
    <property type="match status" value="1"/>
</dbReference>
<comment type="pathway">
    <text evidence="1 12">Lipid metabolism; fatty acid biosynthesis.</text>
</comment>
<feature type="domain" description="Beta-ketoacyl-[acyl-carrier-protein] synthase III C-terminal" evidence="13">
    <location>
        <begin position="239"/>
        <end position="327"/>
    </location>
</feature>
<keyword evidence="8 12" id="KW-0443">Lipid metabolism</keyword>
<sequence>MTALSDAAIGILAVGAYAPAEVVTNAHYAARLDTTDEWITSRTGIKERRHAAQGESSSSLGIGAVKNLQERFPDALDGVNLVICATSSPDAMFPSTAALIAGGVNLRGAAAFDVSVACSGFLYALSVGYGMIRAGLARRALIVGSEVMSGAVDQNDRNTAILFGDGAGCVVLGEVPEGYGFQSFVLGADSAGGPHLYLRGAALRLPEGTEMGPHLTQNGREVFKFAVRTLGDSAEQAMRQAGMSTADIDWLVPHQANIRIIEAACQRFGLPLERAVTNLDRYGNTSAASIPLALAEAEAQGRFKDGDQLLLAGFGGGLSWGAAALKWWGGEGR</sequence>
<feature type="domain" description="Beta-ketoacyl-[acyl-carrier-protein] synthase III N-terminal" evidence="14">
    <location>
        <begin position="112"/>
        <end position="189"/>
    </location>
</feature>
<dbReference type="NCBIfam" id="TIGR00747">
    <property type="entry name" value="fabH"/>
    <property type="match status" value="1"/>
</dbReference>
<feature type="active site" evidence="12">
    <location>
        <position position="118"/>
    </location>
</feature>
<evidence type="ECO:0000256" key="5">
    <source>
        <dbReference type="ARBA" id="ARBA00022516"/>
    </source>
</evidence>
<evidence type="ECO:0000256" key="1">
    <source>
        <dbReference type="ARBA" id="ARBA00005194"/>
    </source>
</evidence>
<evidence type="ECO:0000256" key="10">
    <source>
        <dbReference type="ARBA" id="ARBA00023315"/>
    </source>
</evidence>
<comment type="domain">
    <text evidence="12">The last Arg residue of the ACP-binding site is essential for the weak association between ACP/AcpP and FabH.</text>
</comment>
<dbReference type="InterPro" id="IPR013747">
    <property type="entry name" value="ACP_syn_III_C"/>
</dbReference>
<dbReference type="SUPFAM" id="SSF53901">
    <property type="entry name" value="Thiolase-like"/>
    <property type="match status" value="1"/>
</dbReference>
<evidence type="ECO:0000256" key="4">
    <source>
        <dbReference type="ARBA" id="ARBA00022490"/>
    </source>
</evidence>
<evidence type="ECO:0000256" key="7">
    <source>
        <dbReference type="ARBA" id="ARBA00022832"/>
    </source>
</evidence>
<dbReference type="FunFam" id="3.40.47.10:FF:000004">
    <property type="entry name" value="3-oxoacyl-[acyl-carrier-protein] synthase 3"/>
    <property type="match status" value="1"/>
</dbReference>
<dbReference type="RefSeq" id="WP_339096525.1">
    <property type="nucleotide sequence ID" value="NZ_CP149782.1"/>
</dbReference>
<dbReference type="CDD" id="cd00830">
    <property type="entry name" value="KAS_III"/>
    <property type="match status" value="1"/>
</dbReference>
<feature type="active site" evidence="12">
    <location>
        <position position="254"/>
    </location>
</feature>
<dbReference type="AlphaFoldDB" id="A0AAU6Q4Y0"/>
<dbReference type="NCBIfam" id="NF006829">
    <property type="entry name" value="PRK09352.1"/>
    <property type="match status" value="1"/>
</dbReference>
<keyword evidence="10 12" id="KW-0012">Acyltransferase</keyword>
<evidence type="ECO:0000259" key="14">
    <source>
        <dbReference type="Pfam" id="PF08545"/>
    </source>
</evidence>
<keyword evidence="4 12" id="KW-0963">Cytoplasm</keyword>
<keyword evidence="5 12" id="KW-0444">Lipid biosynthesis</keyword>
<organism evidence="15">
    <name type="scientific">Deinococcus sp. VB142</name>
    <dbReference type="NCBI Taxonomy" id="3112952"/>
    <lineage>
        <taxon>Bacteria</taxon>
        <taxon>Thermotogati</taxon>
        <taxon>Deinococcota</taxon>
        <taxon>Deinococci</taxon>
        <taxon>Deinococcales</taxon>
        <taxon>Deinococcaceae</taxon>
        <taxon>Deinococcus</taxon>
    </lineage>
</organism>
<evidence type="ECO:0000259" key="13">
    <source>
        <dbReference type="Pfam" id="PF08541"/>
    </source>
</evidence>
<dbReference type="GO" id="GO:0004315">
    <property type="term" value="F:3-oxoacyl-[acyl-carrier-protein] synthase activity"/>
    <property type="evidence" value="ECO:0007669"/>
    <property type="project" value="InterPro"/>
</dbReference>
<comment type="subcellular location">
    <subcellularLocation>
        <location evidence="12">Cytoplasm</location>
    </subcellularLocation>
</comment>
<dbReference type="GO" id="GO:0005737">
    <property type="term" value="C:cytoplasm"/>
    <property type="evidence" value="ECO:0007669"/>
    <property type="project" value="UniProtKB-SubCell"/>
</dbReference>
<dbReference type="Pfam" id="PF08545">
    <property type="entry name" value="ACP_syn_III"/>
    <property type="match status" value="1"/>
</dbReference>
<proteinExistence type="inferred from homology"/>
<dbReference type="InterPro" id="IPR013751">
    <property type="entry name" value="ACP_syn_III_N"/>
</dbReference>
<comment type="subunit">
    <text evidence="12">Homodimer.</text>
</comment>
<evidence type="ECO:0000256" key="12">
    <source>
        <dbReference type="HAMAP-Rule" id="MF_01815"/>
    </source>
</evidence>
<dbReference type="HAMAP" id="MF_01815">
    <property type="entry name" value="FabH"/>
    <property type="match status" value="1"/>
</dbReference>
<evidence type="ECO:0000256" key="2">
    <source>
        <dbReference type="ARBA" id="ARBA00008642"/>
    </source>
</evidence>
<comment type="similarity">
    <text evidence="2 12">Belongs to the thiolase-like superfamily. FabH family.</text>
</comment>
<dbReference type="PANTHER" id="PTHR34069:SF2">
    <property type="entry name" value="BETA-KETOACYL-[ACYL-CARRIER-PROTEIN] SYNTHASE III"/>
    <property type="match status" value="1"/>
</dbReference>
<evidence type="ECO:0000256" key="3">
    <source>
        <dbReference type="ARBA" id="ARBA00012333"/>
    </source>
</evidence>
<dbReference type="EMBL" id="CP149782">
    <property type="protein sequence ID" value="WYF45310.1"/>
    <property type="molecule type" value="Genomic_DNA"/>
</dbReference>
<dbReference type="EC" id="2.3.1.180" evidence="3 12"/>
<feature type="active site" evidence="12">
    <location>
        <position position="284"/>
    </location>
</feature>
<keyword evidence="7 12" id="KW-0276">Fatty acid metabolism</keyword>
<feature type="region of interest" description="ACP-binding" evidence="12">
    <location>
        <begin position="255"/>
        <end position="259"/>
    </location>
</feature>
<dbReference type="InterPro" id="IPR016039">
    <property type="entry name" value="Thiolase-like"/>
</dbReference>
<evidence type="ECO:0000313" key="15">
    <source>
        <dbReference type="EMBL" id="WYF45310.1"/>
    </source>
</evidence>
<evidence type="ECO:0000256" key="11">
    <source>
        <dbReference type="ARBA" id="ARBA00051096"/>
    </source>
</evidence>
<dbReference type="GO" id="GO:0006633">
    <property type="term" value="P:fatty acid biosynthetic process"/>
    <property type="evidence" value="ECO:0007669"/>
    <property type="project" value="UniProtKB-UniRule"/>
</dbReference>
<reference evidence="15" key="1">
    <citation type="submission" date="2024-03" db="EMBL/GenBank/DDBJ databases">
        <title>Deinococcus weizhi sp. nov., isolated from human skin.</title>
        <authorList>
            <person name="Wei Z."/>
            <person name="Tian F."/>
            <person name="Yang C."/>
            <person name="Xin L.T."/>
            <person name="Wen Z.J."/>
            <person name="Lan K.C."/>
            <person name="Yu L."/>
            <person name="Zhe W."/>
            <person name="Dan F.D."/>
            <person name="Jun W."/>
            <person name="Rui Z."/>
            <person name="Yong X.J."/>
            <person name="Ting Y."/>
            <person name="Wei X."/>
            <person name="Xu Z.G."/>
            <person name="Xin Z."/>
            <person name="Dong F.G."/>
            <person name="Ni X.M."/>
            <person name="Zheng M.G."/>
            <person name="Chun Y."/>
            <person name="Qian W.X."/>
        </authorList>
    </citation>
    <scope>NUCLEOTIDE SEQUENCE</scope>
    <source>
        <strain evidence="15">VB142</strain>
    </source>
</reference>
<evidence type="ECO:0000256" key="9">
    <source>
        <dbReference type="ARBA" id="ARBA00023160"/>
    </source>
</evidence>
<dbReference type="GO" id="GO:0044550">
    <property type="term" value="P:secondary metabolite biosynthetic process"/>
    <property type="evidence" value="ECO:0007669"/>
    <property type="project" value="TreeGrafter"/>
</dbReference>
<dbReference type="Pfam" id="PF08541">
    <property type="entry name" value="ACP_syn_III_C"/>
    <property type="match status" value="1"/>
</dbReference>
<comment type="catalytic activity">
    <reaction evidence="11">
        <text>malonyl-[ACP] + acetyl-CoA + H(+) = 3-oxobutanoyl-[ACP] + CO2 + CoA</text>
        <dbReference type="Rhea" id="RHEA:12080"/>
        <dbReference type="Rhea" id="RHEA-COMP:9623"/>
        <dbReference type="Rhea" id="RHEA-COMP:9625"/>
        <dbReference type="ChEBI" id="CHEBI:15378"/>
        <dbReference type="ChEBI" id="CHEBI:16526"/>
        <dbReference type="ChEBI" id="CHEBI:57287"/>
        <dbReference type="ChEBI" id="CHEBI:57288"/>
        <dbReference type="ChEBI" id="CHEBI:78449"/>
        <dbReference type="ChEBI" id="CHEBI:78450"/>
        <dbReference type="EC" id="2.3.1.180"/>
    </reaction>
    <physiologicalReaction direction="left-to-right" evidence="11">
        <dbReference type="Rhea" id="RHEA:12081"/>
    </physiologicalReaction>
</comment>
<accession>A0AAU6Q4Y0</accession>
<keyword evidence="6 12" id="KW-0808">Transferase</keyword>
<gene>
    <name evidence="12" type="primary">fabH</name>
    <name evidence="15" type="ORF">WDJ50_04070</name>
</gene>
<protein>
    <recommendedName>
        <fullName evidence="3 12">Beta-ketoacyl-[acyl-carrier-protein] synthase III</fullName>
        <shortName evidence="12">Beta-ketoacyl-ACP synthase III</shortName>
        <shortName evidence="12">KAS III</shortName>
        <ecNumber evidence="3 12">2.3.1.180</ecNumber>
    </recommendedName>
    <alternativeName>
        <fullName evidence="12">3-oxoacyl-[acyl-carrier-protein] synthase 3</fullName>
    </alternativeName>
    <alternativeName>
        <fullName evidence="12">3-oxoacyl-[acyl-carrier-protein] synthase III</fullName>
    </alternativeName>
</protein>
<dbReference type="InterPro" id="IPR004655">
    <property type="entry name" value="FabH"/>
</dbReference>
<name>A0AAU6Q4Y0_9DEIO</name>
<evidence type="ECO:0000256" key="8">
    <source>
        <dbReference type="ARBA" id="ARBA00023098"/>
    </source>
</evidence>